<name>A0A6M1KX06_9STRE</name>
<evidence type="ECO:0000256" key="3">
    <source>
        <dbReference type="SAM" id="SignalP"/>
    </source>
</evidence>
<accession>A0A6M1KX06</accession>
<proteinExistence type="predicted"/>
<keyword evidence="3" id="KW-0732">Signal</keyword>
<dbReference type="RefSeq" id="WP_164335326.1">
    <property type="nucleotide sequence ID" value="NZ_JAAKFZ010000004.1"/>
</dbReference>
<keyword evidence="2" id="KW-1133">Transmembrane helix</keyword>
<sequence length="112" mass="12570">MKQTKRICLLAAAAVLTLGPISTGQTQPQTVYASQVSGDKCIDWHNGWFSCPNGDGTVTDIYKPNDKTQKDRKPDNKTHNNSKPNHKTHQYSWLGVMFGIFSSVWYSFSSLF</sequence>
<feature type="region of interest" description="Disordered" evidence="1">
    <location>
        <begin position="60"/>
        <end position="88"/>
    </location>
</feature>
<feature type="transmembrane region" description="Helical" evidence="2">
    <location>
        <begin position="91"/>
        <end position="108"/>
    </location>
</feature>
<protein>
    <submittedName>
        <fullName evidence="4">Uncharacterized protein</fullName>
    </submittedName>
</protein>
<organism evidence="4 5">
    <name type="scientific">Streptococcus equi subsp. ruminatorum</name>
    <dbReference type="NCBI Taxonomy" id="254358"/>
    <lineage>
        <taxon>Bacteria</taxon>
        <taxon>Bacillati</taxon>
        <taxon>Bacillota</taxon>
        <taxon>Bacilli</taxon>
        <taxon>Lactobacillales</taxon>
        <taxon>Streptococcaceae</taxon>
        <taxon>Streptococcus</taxon>
    </lineage>
</organism>
<gene>
    <name evidence="4" type="ORF">G5B50_02240</name>
</gene>
<dbReference type="Proteomes" id="UP000479499">
    <property type="component" value="Unassembled WGS sequence"/>
</dbReference>
<dbReference type="AlphaFoldDB" id="A0A6M1KX06"/>
<comment type="caution">
    <text evidence="4">The sequence shown here is derived from an EMBL/GenBank/DDBJ whole genome shotgun (WGS) entry which is preliminary data.</text>
</comment>
<keyword evidence="2" id="KW-0472">Membrane</keyword>
<feature type="signal peptide" evidence="3">
    <location>
        <begin position="1"/>
        <end position="24"/>
    </location>
</feature>
<keyword evidence="2" id="KW-0812">Transmembrane</keyword>
<evidence type="ECO:0000256" key="2">
    <source>
        <dbReference type="SAM" id="Phobius"/>
    </source>
</evidence>
<evidence type="ECO:0000313" key="5">
    <source>
        <dbReference type="Proteomes" id="UP000479499"/>
    </source>
</evidence>
<evidence type="ECO:0000313" key="4">
    <source>
        <dbReference type="EMBL" id="NGL83591.1"/>
    </source>
</evidence>
<reference evidence="4 5" key="1">
    <citation type="submission" date="2020-02" db="EMBL/GenBank/DDBJ databases">
        <title>M-like protein SrM is not crucial to the virulence of a novel isolate of Streptococcus equi subsp. ruminatorum from Macaca mulatta.</title>
        <authorList>
            <person name="Guo G."/>
            <person name="Cheng L."/>
            <person name="Zhang W."/>
        </authorList>
    </citation>
    <scope>NUCLEOTIDE SEQUENCE [LARGE SCALE GENOMIC DNA]</scope>
    <source>
        <strain evidence="4 5">FJ1804</strain>
    </source>
</reference>
<feature type="compositionally biased region" description="Basic and acidic residues" evidence="1">
    <location>
        <begin position="63"/>
        <end position="78"/>
    </location>
</feature>
<feature type="chain" id="PRO_5038580944" evidence="3">
    <location>
        <begin position="25"/>
        <end position="112"/>
    </location>
</feature>
<dbReference type="EMBL" id="JAAKFZ010000004">
    <property type="protein sequence ID" value="NGL83591.1"/>
    <property type="molecule type" value="Genomic_DNA"/>
</dbReference>
<evidence type="ECO:0000256" key="1">
    <source>
        <dbReference type="SAM" id="MobiDB-lite"/>
    </source>
</evidence>